<comment type="caution">
    <text evidence="2">The sequence shown here is derived from an EMBL/GenBank/DDBJ whole genome shotgun (WGS) entry which is preliminary data.</text>
</comment>
<dbReference type="AlphaFoldDB" id="A0A2T5RRQ1"/>
<name>A0A2T5RRQ1_9FIRM</name>
<feature type="domain" description="Macro" evidence="1">
    <location>
        <begin position="1"/>
        <end position="176"/>
    </location>
</feature>
<dbReference type="InterPro" id="IPR043472">
    <property type="entry name" value="Macro_dom-like"/>
</dbReference>
<reference evidence="2 4" key="1">
    <citation type="submission" date="2018-04" db="EMBL/GenBank/DDBJ databases">
        <title>Subsurface microbial communities from deep shales in Ohio and West Virginia, USA.</title>
        <authorList>
            <person name="Wrighton K."/>
        </authorList>
    </citation>
    <scope>NUCLEOTIDE SEQUENCE [LARGE SCALE GENOMIC DNA]</scope>
    <source>
        <strain evidence="3 5">MSL 7</strain>
        <strain evidence="2 4">WC1</strain>
    </source>
</reference>
<dbReference type="Proteomes" id="UP000295176">
    <property type="component" value="Unassembled WGS sequence"/>
</dbReference>
<dbReference type="EMBL" id="SNXX01000007">
    <property type="protein sequence ID" value="TDP96894.1"/>
    <property type="molecule type" value="Genomic_DNA"/>
</dbReference>
<evidence type="ECO:0000313" key="3">
    <source>
        <dbReference type="EMBL" id="TDP96894.1"/>
    </source>
</evidence>
<dbReference type="SMART" id="SM00506">
    <property type="entry name" value="A1pp"/>
    <property type="match status" value="1"/>
</dbReference>
<dbReference type="SUPFAM" id="SSF52949">
    <property type="entry name" value="Macro domain-like"/>
    <property type="match status" value="1"/>
</dbReference>
<dbReference type="PANTHER" id="PTHR11106">
    <property type="entry name" value="GANGLIOSIDE INDUCED DIFFERENTIATION ASSOCIATED PROTEIN 2-RELATED"/>
    <property type="match status" value="1"/>
</dbReference>
<dbReference type="Gene3D" id="3.40.220.10">
    <property type="entry name" value="Leucine Aminopeptidase, subunit E, domain 1"/>
    <property type="match status" value="1"/>
</dbReference>
<dbReference type="OrthoDB" id="6194521at2"/>
<dbReference type="PANTHER" id="PTHR11106:SF27">
    <property type="entry name" value="MACRO DOMAIN-CONTAINING PROTEIN"/>
    <property type="match status" value="1"/>
</dbReference>
<evidence type="ECO:0000313" key="2">
    <source>
        <dbReference type="EMBL" id="PTW02797.1"/>
    </source>
</evidence>
<dbReference type="CDD" id="cd02908">
    <property type="entry name" value="Macro_OAADPr_deacetylase"/>
    <property type="match status" value="1"/>
</dbReference>
<dbReference type="PROSITE" id="PS51154">
    <property type="entry name" value="MACRO"/>
    <property type="match status" value="1"/>
</dbReference>
<evidence type="ECO:0000313" key="5">
    <source>
        <dbReference type="Proteomes" id="UP000295176"/>
    </source>
</evidence>
<gene>
    <name evidence="3" type="ORF">C7957_10790</name>
    <name evidence="2" type="ORF">C8C76_102119</name>
</gene>
<dbReference type="Proteomes" id="UP000244089">
    <property type="component" value="Unassembled WGS sequence"/>
</dbReference>
<dbReference type="InterPro" id="IPR002589">
    <property type="entry name" value="Macro_dom"/>
</dbReference>
<proteinExistence type="predicted"/>
<protein>
    <submittedName>
        <fullName evidence="2">O-acetyl-ADP-ribose deacetylase (Regulator of RNase III)</fullName>
    </submittedName>
</protein>
<accession>A0A2T5RRQ1</accession>
<organism evidence="2 4">
    <name type="scientific">Halanaerobium saccharolyticum</name>
    <dbReference type="NCBI Taxonomy" id="43595"/>
    <lineage>
        <taxon>Bacteria</taxon>
        <taxon>Bacillati</taxon>
        <taxon>Bacillota</taxon>
        <taxon>Clostridia</taxon>
        <taxon>Halanaerobiales</taxon>
        <taxon>Halanaerobiaceae</taxon>
        <taxon>Halanaerobium</taxon>
    </lineage>
</organism>
<evidence type="ECO:0000259" key="1">
    <source>
        <dbReference type="PROSITE" id="PS51154"/>
    </source>
</evidence>
<dbReference type="Pfam" id="PF01661">
    <property type="entry name" value="Macro"/>
    <property type="match status" value="1"/>
</dbReference>
<evidence type="ECO:0000313" key="4">
    <source>
        <dbReference type="Proteomes" id="UP000244089"/>
    </source>
</evidence>
<dbReference type="RefSeq" id="WP_108138057.1">
    <property type="nucleotide sequence ID" value="NZ_QAXS01000002.1"/>
</dbReference>
<sequence length="179" mass="19529">MDFQIDGIRLELIQGDIAAQNDVEAVVNAANAQLRTGGGVAGAVHRAAGPELEKACRDLAPIKPGEAVITKAFNLPNQYVIHTLGPVYGRDKPEAALLEKCYQNSLKLAEEYRIKKIAFPAISTGAFGYPIKEAAEISLLAVNKLASDLESVEKIRFVLYSSSDLQVYRNQAQKIFNNR</sequence>
<dbReference type="EMBL" id="QAXS01000002">
    <property type="protein sequence ID" value="PTW02797.1"/>
    <property type="molecule type" value="Genomic_DNA"/>
</dbReference>